<protein>
    <recommendedName>
        <fullName evidence="2">EF-hand domain-containing protein</fullName>
    </recommendedName>
</protein>
<feature type="domain" description="EF-hand" evidence="2">
    <location>
        <begin position="34"/>
        <end position="69"/>
    </location>
</feature>
<evidence type="ECO:0000259" key="2">
    <source>
        <dbReference type="PROSITE" id="PS50222"/>
    </source>
</evidence>
<keyword evidence="1" id="KW-0732">Signal</keyword>
<dbReference type="AlphaFoldDB" id="A0A2W5KMV8"/>
<comment type="caution">
    <text evidence="3">The sequence shown here is derived from an EMBL/GenBank/DDBJ whole genome shotgun (WGS) entry which is preliminary data.</text>
</comment>
<evidence type="ECO:0000313" key="4">
    <source>
        <dbReference type="Proteomes" id="UP000249046"/>
    </source>
</evidence>
<organism evidence="3 4">
    <name type="scientific">Rhodanobacter denitrificans</name>
    <dbReference type="NCBI Taxonomy" id="666685"/>
    <lineage>
        <taxon>Bacteria</taxon>
        <taxon>Pseudomonadati</taxon>
        <taxon>Pseudomonadota</taxon>
        <taxon>Gammaproteobacteria</taxon>
        <taxon>Lysobacterales</taxon>
        <taxon>Rhodanobacteraceae</taxon>
        <taxon>Rhodanobacter</taxon>
    </lineage>
</organism>
<accession>A0A2W5KMV8</accession>
<evidence type="ECO:0000313" key="3">
    <source>
        <dbReference type="EMBL" id="PZQ18391.1"/>
    </source>
</evidence>
<sequence length="98" mass="10231">MNTPIHAGLLPALAPVALAACLFAASAHAEPGADRAEAVREHLKAADRNGDGYIDRAEADAALPRIAKHFDRLDADGDARLSPAELKAAAEALAARRR</sequence>
<dbReference type="GO" id="GO:0005509">
    <property type="term" value="F:calcium ion binding"/>
    <property type="evidence" value="ECO:0007669"/>
    <property type="project" value="InterPro"/>
</dbReference>
<dbReference type="InterPro" id="IPR011992">
    <property type="entry name" value="EF-hand-dom_pair"/>
</dbReference>
<dbReference type="InterPro" id="IPR002048">
    <property type="entry name" value="EF_hand_dom"/>
</dbReference>
<dbReference type="EMBL" id="QFPO01000003">
    <property type="protein sequence ID" value="PZQ18391.1"/>
    <property type="molecule type" value="Genomic_DNA"/>
</dbReference>
<reference evidence="3 4" key="1">
    <citation type="submission" date="2017-08" db="EMBL/GenBank/DDBJ databases">
        <title>Infants hospitalized years apart are colonized by the same room-sourced microbial strains.</title>
        <authorList>
            <person name="Brooks B."/>
            <person name="Olm M.R."/>
            <person name="Firek B.A."/>
            <person name="Baker R."/>
            <person name="Thomas B.C."/>
            <person name="Morowitz M.J."/>
            <person name="Banfield J.F."/>
        </authorList>
    </citation>
    <scope>NUCLEOTIDE SEQUENCE [LARGE SCALE GENOMIC DNA]</scope>
    <source>
        <strain evidence="3">S2_005_003_R2_42</strain>
    </source>
</reference>
<gene>
    <name evidence="3" type="ORF">DI564_03550</name>
</gene>
<dbReference type="Gene3D" id="1.10.238.10">
    <property type="entry name" value="EF-hand"/>
    <property type="match status" value="1"/>
</dbReference>
<dbReference type="PROSITE" id="PS50222">
    <property type="entry name" value="EF_HAND_2"/>
    <property type="match status" value="2"/>
</dbReference>
<dbReference type="Pfam" id="PF13202">
    <property type="entry name" value="EF-hand_5"/>
    <property type="match status" value="2"/>
</dbReference>
<feature type="chain" id="PRO_5016061468" description="EF-hand domain-containing protein" evidence="1">
    <location>
        <begin position="30"/>
        <end position="98"/>
    </location>
</feature>
<dbReference type="Proteomes" id="UP000249046">
    <property type="component" value="Unassembled WGS sequence"/>
</dbReference>
<name>A0A2W5KMV8_9GAMM</name>
<proteinExistence type="predicted"/>
<dbReference type="SUPFAM" id="SSF47473">
    <property type="entry name" value="EF-hand"/>
    <property type="match status" value="1"/>
</dbReference>
<feature type="domain" description="EF-hand" evidence="2">
    <location>
        <begin position="70"/>
        <end position="96"/>
    </location>
</feature>
<dbReference type="SMART" id="SM00054">
    <property type="entry name" value="EFh"/>
    <property type="match status" value="2"/>
</dbReference>
<feature type="signal peptide" evidence="1">
    <location>
        <begin position="1"/>
        <end position="29"/>
    </location>
</feature>
<evidence type="ECO:0000256" key="1">
    <source>
        <dbReference type="SAM" id="SignalP"/>
    </source>
</evidence>